<proteinExistence type="predicted"/>
<dbReference type="EMBL" id="KV878136">
    <property type="protein sequence ID" value="OJJ06934.1"/>
    <property type="molecule type" value="Genomic_DNA"/>
</dbReference>
<feature type="compositionally biased region" description="Basic and acidic residues" evidence="1">
    <location>
        <begin position="211"/>
        <end position="220"/>
    </location>
</feature>
<dbReference type="Proteomes" id="UP000184073">
    <property type="component" value="Unassembled WGS sequence"/>
</dbReference>
<feature type="region of interest" description="Disordered" evidence="1">
    <location>
        <begin position="152"/>
        <end position="185"/>
    </location>
</feature>
<feature type="compositionally biased region" description="Low complexity" evidence="1">
    <location>
        <begin position="168"/>
        <end position="183"/>
    </location>
</feature>
<evidence type="ECO:0000313" key="2">
    <source>
        <dbReference type="EMBL" id="OJJ06934.1"/>
    </source>
</evidence>
<evidence type="ECO:0000256" key="1">
    <source>
        <dbReference type="SAM" id="MobiDB-lite"/>
    </source>
</evidence>
<name>A0A1L9PZJ3_ASPVE</name>
<keyword evidence="3" id="KW-1185">Reference proteome</keyword>
<accession>A0A1L9PZJ3</accession>
<dbReference type="AlphaFoldDB" id="A0A1L9PZJ3"/>
<evidence type="ECO:0000313" key="3">
    <source>
        <dbReference type="Proteomes" id="UP000184073"/>
    </source>
</evidence>
<feature type="compositionally biased region" description="Polar residues" evidence="1">
    <location>
        <begin position="221"/>
        <end position="230"/>
    </location>
</feature>
<dbReference type="GeneID" id="63726401"/>
<feature type="region of interest" description="Disordered" evidence="1">
    <location>
        <begin position="202"/>
        <end position="230"/>
    </location>
</feature>
<gene>
    <name evidence="2" type="ORF">ASPVEDRAFT_347766</name>
</gene>
<reference evidence="3" key="1">
    <citation type="journal article" date="2017" name="Genome Biol.">
        <title>Comparative genomics reveals high biological diversity and specific adaptations in the industrially and medically important fungal genus Aspergillus.</title>
        <authorList>
            <person name="de Vries R.P."/>
            <person name="Riley R."/>
            <person name="Wiebenga A."/>
            <person name="Aguilar-Osorio G."/>
            <person name="Amillis S."/>
            <person name="Uchima C.A."/>
            <person name="Anderluh G."/>
            <person name="Asadollahi M."/>
            <person name="Askin M."/>
            <person name="Barry K."/>
            <person name="Battaglia E."/>
            <person name="Bayram O."/>
            <person name="Benocci T."/>
            <person name="Braus-Stromeyer S.A."/>
            <person name="Caldana C."/>
            <person name="Canovas D."/>
            <person name="Cerqueira G.C."/>
            <person name="Chen F."/>
            <person name="Chen W."/>
            <person name="Choi C."/>
            <person name="Clum A."/>
            <person name="Dos Santos R.A."/>
            <person name="Damasio A.R."/>
            <person name="Diallinas G."/>
            <person name="Emri T."/>
            <person name="Fekete E."/>
            <person name="Flipphi M."/>
            <person name="Freyberg S."/>
            <person name="Gallo A."/>
            <person name="Gournas C."/>
            <person name="Habgood R."/>
            <person name="Hainaut M."/>
            <person name="Harispe M.L."/>
            <person name="Henrissat B."/>
            <person name="Hilden K.S."/>
            <person name="Hope R."/>
            <person name="Hossain A."/>
            <person name="Karabika E."/>
            <person name="Karaffa L."/>
            <person name="Karanyi Z."/>
            <person name="Krasevec N."/>
            <person name="Kuo A."/>
            <person name="Kusch H."/>
            <person name="LaButti K."/>
            <person name="Lagendijk E.L."/>
            <person name="Lapidus A."/>
            <person name="Levasseur A."/>
            <person name="Lindquist E."/>
            <person name="Lipzen A."/>
            <person name="Logrieco A.F."/>
            <person name="MacCabe A."/>
            <person name="Maekelae M.R."/>
            <person name="Malavazi I."/>
            <person name="Melin P."/>
            <person name="Meyer V."/>
            <person name="Mielnichuk N."/>
            <person name="Miskei M."/>
            <person name="Molnar A.P."/>
            <person name="Mule G."/>
            <person name="Ngan C.Y."/>
            <person name="Orejas M."/>
            <person name="Orosz E."/>
            <person name="Ouedraogo J.P."/>
            <person name="Overkamp K.M."/>
            <person name="Park H.-S."/>
            <person name="Perrone G."/>
            <person name="Piumi F."/>
            <person name="Punt P.J."/>
            <person name="Ram A.F."/>
            <person name="Ramon A."/>
            <person name="Rauscher S."/>
            <person name="Record E."/>
            <person name="Riano-Pachon D.M."/>
            <person name="Robert V."/>
            <person name="Roehrig J."/>
            <person name="Ruller R."/>
            <person name="Salamov A."/>
            <person name="Salih N.S."/>
            <person name="Samson R.A."/>
            <person name="Sandor E."/>
            <person name="Sanguinetti M."/>
            <person name="Schuetze T."/>
            <person name="Sepcic K."/>
            <person name="Shelest E."/>
            <person name="Sherlock G."/>
            <person name="Sophianopoulou V."/>
            <person name="Squina F.M."/>
            <person name="Sun H."/>
            <person name="Susca A."/>
            <person name="Todd R.B."/>
            <person name="Tsang A."/>
            <person name="Unkles S.E."/>
            <person name="van de Wiele N."/>
            <person name="van Rossen-Uffink D."/>
            <person name="Oliveira J.V."/>
            <person name="Vesth T.C."/>
            <person name="Visser J."/>
            <person name="Yu J.-H."/>
            <person name="Zhou M."/>
            <person name="Andersen M.R."/>
            <person name="Archer D.B."/>
            <person name="Baker S.E."/>
            <person name="Benoit I."/>
            <person name="Brakhage A.A."/>
            <person name="Braus G.H."/>
            <person name="Fischer R."/>
            <person name="Frisvad J.C."/>
            <person name="Goldman G.H."/>
            <person name="Houbraken J."/>
            <person name="Oakley B."/>
            <person name="Pocsi I."/>
            <person name="Scazzocchio C."/>
            <person name="Seiboth B."/>
            <person name="vanKuyk P.A."/>
            <person name="Wortman J."/>
            <person name="Dyer P.S."/>
            <person name="Grigoriev I.V."/>
        </authorList>
    </citation>
    <scope>NUCLEOTIDE SEQUENCE [LARGE SCALE GENOMIC DNA]</scope>
    <source>
        <strain evidence="3">CBS 583.65</strain>
    </source>
</reference>
<organism evidence="2 3">
    <name type="scientific">Aspergillus versicolor CBS 583.65</name>
    <dbReference type="NCBI Taxonomy" id="1036611"/>
    <lineage>
        <taxon>Eukaryota</taxon>
        <taxon>Fungi</taxon>
        <taxon>Dikarya</taxon>
        <taxon>Ascomycota</taxon>
        <taxon>Pezizomycotina</taxon>
        <taxon>Eurotiomycetes</taxon>
        <taxon>Eurotiomycetidae</taxon>
        <taxon>Eurotiales</taxon>
        <taxon>Aspergillaceae</taxon>
        <taxon>Aspergillus</taxon>
        <taxon>Aspergillus subgen. Nidulantes</taxon>
    </lineage>
</organism>
<sequence>MAAIGSAWVRPGGNESTDSLVLCDCHASLQVVRGEALERLRTNEFQPSPLPKLLGFMGTGTRRSRTQRPAVLFPPGPQGDVGGGIASSDFYPHPPNTASRVSYDRRKSRLTSLRITNVDLHHIIAPDDMTARQCAARLGLSAVGPGLRHPFASPQAQRSHSTPIIATSNSCSSWSRNRPCSNRRPSHVMASAVLHRKLRSISGHQPQTAESFHDRQEQHQETGPASSQAG</sequence>
<protein>
    <submittedName>
        <fullName evidence="2">Uncharacterized protein</fullName>
    </submittedName>
</protein>
<dbReference type="RefSeq" id="XP_040672696.1">
    <property type="nucleotide sequence ID" value="XM_040810890.1"/>
</dbReference>
<feature type="compositionally biased region" description="Polar residues" evidence="1">
    <location>
        <begin position="154"/>
        <end position="167"/>
    </location>
</feature>
<dbReference type="VEuPathDB" id="FungiDB:ASPVEDRAFT_347766"/>